<dbReference type="InterPro" id="IPR053361">
    <property type="entry name" value="Vulval_dev_neg_regulator"/>
</dbReference>
<feature type="compositionally biased region" description="Low complexity" evidence="1">
    <location>
        <begin position="125"/>
        <end position="136"/>
    </location>
</feature>
<dbReference type="EMBL" id="JBBPHU010000002">
    <property type="protein sequence ID" value="KAK7522037.1"/>
    <property type="molecule type" value="Genomic_DNA"/>
</dbReference>
<keyword evidence="3" id="KW-1185">Reference proteome</keyword>
<feature type="region of interest" description="Disordered" evidence="1">
    <location>
        <begin position="552"/>
        <end position="595"/>
    </location>
</feature>
<dbReference type="Proteomes" id="UP001363622">
    <property type="component" value="Unassembled WGS sequence"/>
</dbReference>
<evidence type="ECO:0000313" key="2">
    <source>
        <dbReference type="EMBL" id="KAK7522037.1"/>
    </source>
</evidence>
<name>A0ABR1KZM3_9PEZI</name>
<feature type="region of interest" description="Disordered" evidence="1">
    <location>
        <begin position="193"/>
        <end position="338"/>
    </location>
</feature>
<comment type="caution">
    <text evidence="2">The sequence shown here is derived from an EMBL/GenBank/DDBJ whole genome shotgun (WGS) entry which is preliminary data.</text>
</comment>
<feature type="compositionally biased region" description="Polar residues" evidence="1">
    <location>
        <begin position="322"/>
        <end position="335"/>
    </location>
</feature>
<evidence type="ECO:0000313" key="3">
    <source>
        <dbReference type="Proteomes" id="UP001363622"/>
    </source>
</evidence>
<proteinExistence type="predicted"/>
<feature type="region of interest" description="Disordered" evidence="1">
    <location>
        <begin position="111"/>
        <end position="163"/>
    </location>
</feature>
<accession>A0ABR1KZM3</accession>
<feature type="region of interest" description="Disordered" evidence="1">
    <location>
        <begin position="510"/>
        <end position="529"/>
    </location>
</feature>
<dbReference type="PANTHER" id="PTHR48233">
    <property type="entry name" value="MUCIN 4B, ISOFORM B-RELATED"/>
    <property type="match status" value="1"/>
</dbReference>
<reference evidence="2 3" key="1">
    <citation type="submission" date="2024-04" db="EMBL/GenBank/DDBJ databases">
        <title>Phyllosticta paracitricarpa is synonymous to the EU quarantine fungus P. citricarpa based on phylogenomic analyses.</title>
        <authorList>
            <consortium name="Lawrence Berkeley National Laboratory"/>
            <person name="Van Ingen-Buijs V.A."/>
            <person name="Van Westerhoven A.C."/>
            <person name="Haridas S."/>
            <person name="Skiadas P."/>
            <person name="Martin F."/>
            <person name="Groenewald J.Z."/>
            <person name="Crous P.W."/>
            <person name="Seidl M.F."/>
        </authorList>
    </citation>
    <scope>NUCLEOTIDE SEQUENCE [LARGE SCALE GENOMIC DNA]</scope>
    <source>
        <strain evidence="2 3">CBS 123371</strain>
    </source>
</reference>
<sequence>MANFAPPICRDGFVYHGQLFADVGNLNRHPRASIQDLNDLLRPSKPAKDGQSKDQVGHWYFAQLRHYGLPPTKDKNAAKVRLLNALNGGQLKVPSDVKKLESQLKRDYDAANKKAKAEMKGGGSTPVTQTTTAKPTANKRKRDDDEAVATKAPAKKKTAATPVTSTINVGRNGDINVSIAYQGFLGNVGDAGNQGAPKKAAAKKTSATAKSTTVAKNTTTAKKATTDKTTTTAKTKTTAKSTTISKGTTSKAATSKATPVTAQKKTTAKSTAKSTASGSTKSTGAAGSAKKPAEKSSTAPKRNAVPKDKGLSSAKTKGATKRTANSASGPATQNRIPGVIKQENDFFNSSGPATPFDHGISQFFSHDPRLDNITGFYDVQCTVEEDFPAFCENGCRMMLCRERDSGRIWGSFSFGFFFGIIQSNPGPTSFSRHPLSLGWRAKNLETGQLQFGRGCTGDIVFEDAKKISGRILGLYENVVEFYGRRRDGPANCGYVPSEFESEWASYPATAYGREESSHEDLSNGGFSGDDLSHNGYSNDGCSNDGCSNDGYSNDGDLNEGYSDDENAHDGHSNESFSENDVPGGTLYDDDGHLRPTGRFENLMRESLWGW</sequence>
<organism evidence="2 3">
    <name type="scientific">Phyllosticta citriasiana</name>
    <dbReference type="NCBI Taxonomy" id="595635"/>
    <lineage>
        <taxon>Eukaryota</taxon>
        <taxon>Fungi</taxon>
        <taxon>Dikarya</taxon>
        <taxon>Ascomycota</taxon>
        <taxon>Pezizomycotina</taxon>
        <taxon>Dothideomycetes</taxon>
        <taxon>Dothideomycetes incertae sedis</taxon>
        <taxon>Botryosphaeriales</taxon>
        <taxon>Phyllostictaceae</taxon>
        <taxon>Phyllosticta</taxon>
    </lineage>
</organism>
<feature type="compositionally biased region" description="Low complexity" evidence="1">
    <location>
        <begin position="196"/>
        <end position="290"/>
    </location>
</feature>
<dbReference type="PANTHER" id="PTHR48233:SF4">
    <property type="entry name" value="MUCIN 4B, ISOFORM B-RELATED"/>
    <property type="match status" value="1"/>
</dbReference>
<evidence type="ECO:0000256" key="1">
    <source>
        <dbReference type="SAM" id="MobiDB-lite"/>
    </source>
</evidence>
<feature type="compositionally biased region" description="Basic and acidic residues" evidence="1">
    <location>
        <begin position="512"/>
        <end position="521"/>
    </location>
</feature>
<gene>
    <name evidence="2" type="ORF">IWZ03DRAFT_412207</name>
</gene>
<protein>
    <submittedName>
        <fullName evidence="2">Uncharacterized protein</fullName>
    </submittedName>
</protein>